<feature type="compositionally biased region" description="Acidic residues" evidence="1">
    <location>
        <begin position="1"/>
        <end position="16"/>
    </location>
</feature>
<dbReference type="CDD" id="cd00303">
    <property type="entry name" value="retropepsin_like"/>
    <property type="match status" value="1"/>
</dbReference>
<comment type="caution">
    <text evidence="2">The sequence shown here is derived from an EMBL/GenBank/DDBJ whole genome shotgun (WGS) entry which is preliminary data.</text>
</comment>
<accession>A0A371GB23</accession>
<reference evidence="2" key="1">
    <citation type="submission" date="2018-05" db="EMBL/GenBank/DDBJ databases">
        <title>Draft genome of Mucuna pruriens seed.</title>
        <authorList>
            <person name="Nnadi N.E."/>
            <person name="Vos R."/>
            <person name="Hasami M.H."/>
            <person name="Devisetty U.K."/>
            <person name="Aguiy J.C."/>
        </authorList>
    </citation>
    <scope>NUCLEOTIDE SEQUENCE [LARGE SCALE GENOMIC DNA]</scope>
    <source>
        <strain evidence="2">JCA_2017</strain>
    </source>
</reference>
<feature type="non-terminal residue" evidence="2">
    <location>
        <position position="1"/>
    </location>
</feature>
<protein>
    <submittedName>
        <fullName evidence="2">Uncharacterized protein</fullName>
    </submittedName>
</protein>
<evidence type="ECO:0000256" key="1">
    <source>
        <dbReference type="SAM" id="MobiDB-lite"/>
    </source>
</evidence>
<name>A0A371GB23_MUCPR</name>
<sequence>MVLDDLEEGEAEDNNEVDNKDGEGEVNAECSILGLVNMVPILILVDSDATHNFISKKFVETMGWQVEDTKPLRINLGDGFNAVACGKCKAIKLELEAREVTIDAFMFDLEGIDMVLGISWLAPLGKMLIDWGCKL</sequence>
<dbReference type="Proteomes" id="UP000257109">
    <property type="component" value="Unassembled WGS sequence"/>
</dbReference>
<dbReference type="OrthoDB" id="1746660at2759"/>
<evidence type="ECO:0000313" key="2">
    <source>
        <dbReference type="EMBL" id="RDX87760.1"/>
    </source>
</evidence>
<dbReference type="EMBL" id="QJKJ01006135">
    <property type="protein sequence ID" value="RDX87760.1"/>
    <property type="molecule type" value="Genomic_DNA"/>
</dbReference>
<dbReference type="SUPFAM" id="SSF50630">
    <property type="entry name" value="Acid proteases"/>
    <property type="match status" value="1"/>
</dbReference>
<dbReference type="InterPro" id="IPR021109">
    <property type="entry name" value="Peptidase_aspartic_dom_sf"/>
</dbReference>
<evidence type="ECO:0000313" key="3">
    <source>
        <dbReference type="Proteomes" id="UP000257109"/>
    </source>
</evidence>
<feature type="region of interest" description="Disordered" evidence="1">
    <location>
        <begin position="1"/>
        <end position="23"/>
    </location>
</feature>
<dbReference type="Pfam" id="PF08284">
    <property type="entry name" value="RVP_2"/>
    <property type="match status" value="1"/>
</dbReference>
<dbReference type="Gene3D" id="2.40.70.10">
    <property type="entry name" value="Acid Proteases"/>
    <property type="match status" value="1"/>
</dbReference>
<keyword evidence="3" id="KW-1185">Reference proteome</keyword>
<dbReference type="AlphaFoldDB" id="A0A371GB23"/>
<proteinExistence type="predicted"/>
<gene>
    <name evidence="2" type="ORF">CR513_30730</name>
</gene>
<organism evidence="2 3">
    <name type="scientific">Mucuna pruriens</name>
    <name type="common">Velvet bean</name>
    <name type="synonym">Dolichos pruriens</name>
    <dbReference type="NCBI Taxonomy" id="157652"/>
    <lineage>
        <taxon>Eukaryota</taxon>
        <taxon>Viridiplantae</taxon>
        <taxon>Streptophyta</taxon>
        <taxon>Embryophyta</taxon>
        <taxon>Tracheophyta</taxon>
        <taxon>Spermatophyta</taxon>
        <taxon>Magnoliopsida</taxon>
        <taxon>eudicotyledons</taxon>
        <taxon>Gunneridae</taxon>
        <taxon>Pentapetalae</taxon>
        <taxon>rosids</taxon>
        <taxon>fabids</taxon>
        <taxon>Fabales</taxon>
        <taxon>Fabaceae</taxon>
        <taxon>Papilionoideae</taxon>
        <taxon>50 kb inversion clade</taxon>
        <taxon>NPAAA clade</taxon>
        <taxon>indigoferoid/millettioid clade</taxon>
        <taxon>Phaseoleae</taxon>
        <taxon>Mucuna</taxon>
    </lineage>
</organism>